<evidence type="ECO:0000256" key="3">
    <source>
        <dbReference type="SAM" id="SignalP"/>
    </source>
</evidence>
<dbReference type="GO" id="GO:0005576">
    <property type="term" value="C:extracellular region"/>
    <property type="evidence" value="ECO:0007669"/>
    <property type="project" value="UniProtKB-SubCell"/>
</dbReference>
<comment type="subcellular location">
    <subcellularLocation>
        <location evidence="1">Secreted</location>
    </subcellularLocation>
</comment>
<accession>M4WGZ8</accession>
<proteinExistence type="evidence at transcript level"/>
<dbReference type="Pfam" id="PF25001">
    <property type="entry name" value="Aegyptin_C"/>
    <property type="match status" value="1"/>
</dbReference>
<dbReference type="Allergome" id="10892">
    <property type="allergen name" value="Cul ob 4"/>
</dbReference>
<dbReference type="EMBL" id="KC339677">
    <property type="protein sequence ID" value="AGI16780.1"/>
    <property type="molecule type" value="mRNA"/>
</dbReference>
<reference evidence="5" key="2">
    <citation type="journal article" date="2013" name="Vet. Immunol. Immunopathol.">
        <title>Cloning and expression of candidate allergens from Culicoides obsoletus for diagnosis of insect bite hypersensitivity in horses.</title>
        <authorList>
            <person name="van der Meide N.M."/>
            <person name="Roders N."/>
            <person name="Sloet van Oldruitenborgh-Oosterbaan M.M."/>
            <person name="Schaap P.J."/>
            <person name="van Oers M.M."/>
            <person name="Leibold W."/>
            <person name="Savelkoul H.F."/>
            <person name="Tijhaar E."/>
        </authorList>
    </citation>
    <scope>NUCLEOTIDE SEQUENCE</scope>
</reference>
<dbReference type="InterPro" id="IPR056799">
    <property type="entry name" value="ALL3/gSG7_salivary-like_helix"/>
</dbReference>
<evidence type="ECO:0000256" key="1">
    <source>
        <dbReference type="ARBA" id="ARBA00004613"/>
    </source>
</evidence>
<protein>
    <submittedName>
        <fullName evidence="5">Cul o 7 allergen</fullName>
    </submittedName>
</protein>
<dbReference type="AlphaFoldDB" id="M4WGZ8"/>
<feature type="signal peptide" evidence="3">
    <location>
        <begin position="1"/>
        <end position="24"/>
    </location>
</feature>
<evidence type="ECO:0000256" key="2">
    <source>
        <dbReference type="ARBA" id="ARBA00022525"/>
    </source>
</evidence>
<keyword evidence="3" id="KW-0732">Signal</keyword>
<evidence type="ECO:0000313" key="5">
    <source>
        <dbReference type="EMBL" id="AGI16780.1"/>
    </source>
</evidence>
<reference evidence="5" key="1">
    <citation type="submission" date="2012-12" db="EMBL/GenBank/DDBJ databases">
        <authorList>
            <person name="van der Meide N.M.A."/>
            <person name="Roders N."/>
            <person name="Sloet van Oldruitenborgh-Oosterbaan M.M."/>
            <person name="Schaap P.J."/>
            <person name="van Oers M.M."/>
            <person name="Leibold W."/>
            <person name="Savelkoul H.F.J."/>
            <person name="Tijhaar E."/>
        </authorList>
    </citation>
    <scope>NUCLEOTIDE SEQUENCE</scope>
</reference>
<keyword evidence="2" id="KW-0964">Secreted</keyword>
<name>M4WGZ8_CULOB</name>
<feature type="domain" description="Aegyptin/gSG7 salivary protein-like four-helix bundle" evidence="4">
    <location>
        <begin position="50"/>
        <end position="152"/>
    </location>
</feature>
<feature type="chain" id="PRO_5004060607" evidence="3">
    <location>
        <begin position="25"/>
        <end position="159"/>
    </location>
</feature>
<sequence length="159" mass="17608">MKFSVSKLSLLLCITILCICFATAAPQWQISELSEQSNVIKCSNENNFGIYKELCQFLKKIYIKAPDEDLGSYLRGGLQSAANRLLDPTVTLPKNTLKNVEDCMKNFQAVINEYNVVALKKYQECDGQCAKQAGQLFENDASKTAGRMGDCIVSLAALH</sequence>
<organism evidence="5">
    <name type="scientific">Culicoides obsoletus</name>
    <name type="common">Biting midge</name>
    <name type="synonym">Ceratopogon obsoletus</name>
    <dbReference type="NCBI Taxonomy" id="289301"/>
    <lineage>
        <taxon>Eukaryota</taxon>
        <taxon>Metazoa</taxon>
        <taxon>Ecdysozoa</taxon>
        <taxon>Arthropoda</taxon>
        <taxon>Hexapoda</taxon>
        <taxon>Insecta</taxon>
        <taxon>Pterygota</taxon>
        <taxon>Neoptera</taxon>
        <taxon>Endopterygota</taxon>
        <taxon>Diptera</taxon>
        <taxon>Nematocera</taxon>
        <taxon>Chironomoidea</taxon>
        <taxon>Ceratopogonidae</taxon>
        <taxon>Ceratopogoninae</taxon>
        <taxon>Culicoides</taxon>
        <taxon>Avaritia</taxon>
    </lineage>
</organism>
<evidence type="ECO:0000259" key="4">
    <source>
        <dbReference type="Pfam" id="PF25001"/>
    </source>
</evidence>